<evidence type="ECO:0000256" key="1">
    <source>
        <dbReference type="ARBA" id="ARBA00012552"/>
    </source>
</evidence>
<dbReference type="GeneID" id="92036009"/>
<dbReference type="Pfam" id="PF00270">
    <property type="entry name" value="DEAD"/>
    <property type="match status" value="1"/>
</dbReference>
<feature type="region of interest" description="Disordered" evidence="9">
    <location>
        <begin position="1"/>
        <end position="21"/>
    </location>
</feature>
<feature type="domain" description="DEAD-box RNA helicase Q" evidence="11">
    <location>
        <begin position="216"/>
        <end position="244"/>
    </location>
</feature>
<dbReference type="InterPro" id="IPR027417">
    <property type="entry name" value="P-loop_NTPase"/>
</dbReference>
<evidence type="ECO:0000256" key="3">
    <source>
        <dbReference type="ARBA" id="ARBA00022801"/>
    </source>
</evidence>
<dbReference type="PANTHER" id="PTHR47960">
    <property type="entry name" value="DEAD-BOX ATP-DEPENDENT RNA HELICASE 50"/>
    <property type="match status" value="1"/>
</dbReference>
<evidence type="ECO:0000259" key="10">
    <source>
        <dbReference type="PROSITE" id="PS51192"/>
    </source>
</evidence>
<dbReference type="PROSITE" id="PS51192">
    <property type="entry name" value="HELICASE_ATP_BIND_1"/>
    <property type="match status" value="1"/>
</dbReference>
<keyword evidence="5" id="KW-0067">ATP-binding</keyword>
<evidence type="ECO:0000313" key="13">
    <source>
        <dbReference type="Proteomes" id="UP001360953"/>
    </source>
</evidence>
<dbReference type="PROSITE" id="PS51195">
    <property type="entry name" value="Q_MOTIF"/>
    <property type="match status" value="1"/>
</dbReference>
<dbReference type="Proteomes" id="UP001360953">
    <property type="component" value="Unassembled WGS sequence"/>
</dbReference>
<comment type="caution">
    <text evidence="12">The sequence shown here is derived from an EMBL/GenBank/DDBJ whole genome shotgun (WGS) entry which is preliminary data.</text>
</comment>
<keyword evidence="6" id="KW-0694">RNA-binding</keyword>
<evidence type="ECO:0000256" key="9">
    <source>
        <dbReference type="SAM" id="MobiDB-lite"/>
    </source>
</evidence>
<feature type="region of interest" description="Disordered" evidence="9">
    <location>
        <begin position="35"/>
        <end position="54"/>
    </location>
</feature>
<comment type="catalytic activity">
    <reaction evidence="7">
        <text>ATP + H2O = ADP + phosphate + H(+)</text>
        <dbReference type="Rhea" id="RHEA:13065"/>
        <dbReference type="ChEBI" id="CHEBI:15377"/>
        <dbReference type="ChEBI" id="CHEBI:15378"/>
        <dbReference type="ChEBI" id="CHEBI:30616"/>
        <dbReference type="ChEBI" id="CHEBI:43474"/>
        <dbReference type="ChEBI" id="CHEBI:456216"/>
        <dbReference type="EC" id="3.6.4.13"/>
    </reaction>
</comment>
<evidence type="ECO:0000256" key="2">
    <source>
        <dbReference type="ARBA" id="ARBA00022741"/>
    </source>
</evidence>
<proteinExistence type="predicted"/>
<feature type="domain" description="Helicase ATP-binding" evidence="10">
    <location>
        <begin position="248"/>
        <end position="447"/>
    </location>
</feature>
<evidence type="ECO:0000256" key="8">
    <source>
        <dbReference type="PROSITE-ProRule" id="PRU00552"/>
    </source>
</evidence>
<reference evidence="12 13" key="1">
    <citation type="submission" date="2024-04" db="EMBL/GenBank/DDBJ databases">
        <title>Phyllosticta paracitricarpa is synonymous to the EU quarantine fungus P. citricarpa based on phylogenomic analyses.</title>
        <authorList>
            <consortium name="Lawrence Berkeley National Laboratory"/>
            <person name="Van ingen-buijs V.A."/>
            <person name="Van westerhoven A.C."/>
            <person name="Haridas S."/>
            <person name="Skiadas P."/>
            <person name="Martin F."/>
            <person name="Groenewald J.Z."/>
            <person name="Crous P.W."/>
            <person name="Seidl M.F."/>
        </authorList>
    </citation>
    <scope>NUCLEOTIDE SEQUENCE [LARGE SCALE GENOMIC DNA]</scope>
    <source>
        <strain evidence="12 13">CPC 17464</strain>
    </source>
</reference>
<sequence length="453" mass="49655">MPSQDLQPVPQAQRPSQANGLLSIEHEKKATMTLKESKAPGAAHVQSEALRTEENSVSGRSSLELICERCVRTFQHHAGKQVFWGCGACASKGRLFVICMACVRHGLRCNSEYHALRCYEFSGEGLGISRSPSLDKPAEVNSMEQDLHHTVMKDEPLLLGAKHARPPIKHTVREEFDFAKLFLPSKISRMPKISNEPKLPTAVRAPLPTPSPKPSKGWDAFGFSGFVCQNLEDMKIKTPTDVQLALLRENKNGKTNILATSEPSSGKRLGACLLAIRKAYQRLNKGEWIWSGKLSRTPAAIILCPGLGQAKHTFAALKSLANIGPIRTAMAAGTSSLEAQFKTLREGCDILVATPDRLVDFVSRKSCPIVRTELVIMDPASTLLADRYGEDVESLRQRGIFDDATSFVFVARYHTAMLQDRVVGFLGTEDTLNVSVIAPKVPSKPPLHKASRA</sequence>
<evidence type="ECO:0000256" key="7">
    <source>
        <dbReference type="ARBA" id="ARBA00047984"/>
    </source>
</evidence>
<keyword evidence="13" id="KW-1185">Reference proteome</keyword>
<gene>
    <name evidence="12" type="ORF">J3D65DRAFT_668264</name>
</gene>
<keyword evidence="2" id="KW-0547">Nucleotide-binding</keyword>
<dbReference type="InterPro" id="IPR011545">
    <property type="entry name" value="DEAD/DEAH_box_helicase_dom"/>
</dbReference>
<evidence type="ECO:0000313" key="12">
    <source>
        <dbReference type="EMBL" id="KAK7535782.1"/>
    </source>
</evidence>
<organism evidence="12 13">
    <name type="scientific">Phyllosticta citribraziliensis</name>
    <dbReference type="NCBI Taxonomy" id="989973"/>
    <lineage>
        <taxon>Eukaryota</taxon>
        <taxon>Fungi</taxon>
        <taxon>Dikarya</taxon>
        <taxon>Ascomycota</taxon>
        <taxon>Pezizomycotina</taxon>
        <taxon>Dothideomycetes</taxon>
        <taxon>Dothideomycetes incertae sedis</taxon>
        <taxon>Botryosphaeriales</taxon>
        <taxon>Phyllostictaceae</taxon>
        <taxon>Phyllosticta</taxon>
    </lineage>
</organism>
<keyword evidence="3 12" id="KW-0378">Hydrolase</keyword>
<feature type="short sequence motif" description="Q motif" evidence="8">
    <location>
        <begin position="216"/>
        <end position="244"/>
    </location>
</feature>
<dbReference type="RefSeq" id="XP_066654198.1">
    <property type="nucleotide sequence ID" value="XM_066803103.1"/>
</dbReference>
<dbReference type="InterPro" id="IPR014014">
    <property type="entry name" value="RNA_helicase_DEAD_Q_motif"/>
</dbReference>
<evidence type="ECO:0000256" key="6">
    <source>
        <dbReference type="ARBA" id="ARBA00022884"/>
    </source>
</evidence>
<dbReference type="InterPro" id="IPR014001">
    <property type="entry name" value="Helicase_ATP-bd"/>
</dbReference>
<keyword evidence="4" id="KW-0347">Helicase</keyword>
<dbReference type="GO" id="GO:0016787">
    <property type="term" value="F:hydrolase activity"/>
    <property type="evidence" value="ECO:0007669"/>
    <property type="project" value="UniProtKB-KW"/>
</dbReference>
<name>A0ABR1LKQ2_9PEZI</name>
<dbReference type="SUPFAM" id="SSF52540">
    <property type="entry name" value="P-loop containing nucleoside triphosphate hydrolases"/>
    <property type="match status" value="1"/>
</dbReference>
<dbReference type="EMBL" id="JBBPEH010000007">
    <property type="protein sequence ID" value="KAK7535782.1"/>
    <property type="molecule type" value="Genomic_DNA"/>
</dbReference>
<protein>
    <recommendedName>
        <fullName evidence="1">RNA helicase</fullName>
        <ecNumber evidence="1">3.6.4.13</ecNumber>
    </recommendedName>
</protein>
<evidence type="ECO:0000256" key="4">
    <source>
        <dbReference type="ARBA" id="ARBA00022806"/>
    </source>
</evidence>
<dbReference type="Gene3D" id="3.40.50.300">
    <property type="entry name" value="P-loop containing nucleotide triphosphate hydrolases"/>
    <property type="match status" value="1"/>
</dbReference>
<dbReference type="SMART" id="SM00487">
    <property type="entry name" value="DEXDc"/>
    <property type="match status" value="1"/>
</dbReference>
<evidence type="ECO:0000256" key="5">
    <source>
        <dbReference type="ARBA" id="ARBA00022840"/>
    </source>
</evidence>
<accession>A0ABR1LKQ2</accession>
<dbReference type="EC" id="3.6.4.13" evidence="1"/>
<evidence type="ECO:0000259" key="11">
    <source>
        <dbReference type="PROSITE" id="PS51195"/>
    </source>
</evidence>